<sequence length="382" mass="43921">MSPCRDMRLYLRFLYALGMICARLDEENCLLQISANSETYALIYTLSILAGILGCFSYAYFNPDELFMNVYTKTGNFYERMNLLRFCVVLCLLHICLYWRRRRHILLVETLLKLNRLCSSERTDRYFMRIFITYSVLFVVSFFNYANGYAQTGLEQVAMLIYVAIYTYGFLSMSLLVVFFVCLQRIIAAGLAYYNQKLDANDSSTNCRGVLVERQRLLSLITGELNNCFGLLMLPIVPLILLMAPTGPLYLLSTAMEGKFHTFFQISIVSITASLWNVPWLAVMTLLMRSNFITVEANKTAKILAKIPRTGSGLDKMVEKFLLKNLRQQPILTAYGFFALDKSTLFKLFTAIFTYMVILVQFKEMENSTKSLQKAQLNFADT</sequence>
<dbReference type="InterPro" id="IPR013604">
    <property type="entry name" value="7TM_chemorcpt"/>
</dbReference>
<evidence type="ECO:0000256" key="2">
    <source>
        <dbReference type="ARBA" id="ARBA00022475"/>
    </source>
</evidence>
<dbReference type="PANTHER" id="PTHR21143">
    <property type="entry name" value="INVERTEBRATE GUSTATORY RECEPTOR"/>
    <property type="match status" value="1"/>
</dbReference>
<feature type="transmembrane region" description="Helical" evidence="8">
    <location>
        <begin position="81"/>
        <end position="99"/>
    </location>
</feature>
<evidence type="ECO:0000256" key="6">
    <source>
        <dbReference type="ARBA" id="ARBA00023170"/>
    </source>
</evidence>
<organism evidence="9 10">
    <name type="scientific">Drosophila albomicans</name>
    <name type="common">Fruit fly</name>
    <dbReference type="NCBI Taxonomy" id="7291"/>
    <lineage>
        <taxon>Eukaryota</taxon>
        <taxon>Metazoa</taxon>
        <taxon>Ecdysozoa</taxon>
        <taxon>Arthropoda</taxon>
        <taxon>Hexapoda</taxon>
        <taxon>Insecta</taxon>
        <taxon>Pterygota</taxon>
        <taxon>Neoptera</taxon>
        <taxon>Endopterygota</taxon>
        <taxon>Diptera</taxon>
        <taxon>Brachycera</taxon>
        <taxon>Muscomorpha</taxon>
        <taxon>Ephydroidea</taxon>
        <taxon>Drosophilidae</taxon>
        <taxon>Drosophila</taxon>
    </lineage>
</organism>
<dbReference type="GO" id="GO:0030424">
    <property type="term" value="C:axon"/>
    <property type="evidence" value="ECO:0007669"/>
    <property type="project" value="TreeGrafter"/>
</dbReference>
<evidence type="ECO:0000313" key="9">
    <source>
        <dbReference type="Proteomes" id="UP000515160"/>
    </source>
</evidence>
<comment type="function">
    <text evidence="8">Gustatory receptor which mediates acceptance or avoidance behavior, depending on its substrates.</text>
</comment>
<keyword evidence="4 8" id="KW-1133">Transmembrane helix</keyword>
<dbReference type="GO" id="GO:0043025">
    <property type="term" value="C:neuronal cell body"/>
    <property type="evidence" value="ECO:0007669"/>
    <property type="project" value="TreeGrafter"/>
</dbReference>
<evidence type="ECO:0000256" key="4">
    <source>
        <dbReference type="ARBA" id="ARBA00022989"/>
    </source>
</evidence>
<dbReference type="GO" id="GO:0030425">
    <property type="term" value="C:dendrite"/>
    <property type="evidence" value="ECO:0007669"/>
    <property type="project" value="TreeGrafter"/>
</dbReference>
<dbReference type="PANTHER" id="PTHR21143:SF133">
    <property type="entry name" value="GUSTATORY AND PHEROMONE RECEPTOR 32A-RELATED"/>
    <property type="match status" value="1"/>
</dbReference>
<feature type="transmembrane region" description="Helical" evidence="8">
    <location>
        <begin position="228"/>
        <end position="251"/>
    </location>
</feature>
<evidence type="ECO:0000313" key="10">
    <source>
        <dbReference type="RefSeq" id="XP_051859168.1"/>
    </source>
</evidence>
<dbReference type="GO" id="GO:0008049">
    <property type="term" value="P:male courtship behavior"/>
    <property type="evidence" value="ECO:0007669"/>
    <property type="project" value="TreeGrafter"/>
</dbReference>
<dbReference type="RefSeq" id="XP_051859168.1">
    <property type="nucleotide sequence ID" value="XM_052003208.1"/>
</dbReference>
<dbReference type="Proteomes" id="UP000515160">
    <property type="component" value="Chromosome 2L"/>
</dbReference>
<evidence type="ECO:0000256" key="7">
    <source>
        <dbReference type="ARBA" id="ARBA00023224"/>
    </source>
</evidence>
<feature type="transmembrane region" description="Helical" evidence="8">
    <location>
        <begin position="345"/>
        <end position="362"/>
    </location>
</feature>
<dbReference type="GO" id="GO:0005886">
    <property type="term" value="C:plasma membrane"/>
    <property type="evidence" value="ECO:0007669"/>
    <property type="project" value="UniProtKB-SubCell"/>
</dbReference>
<dbReference type="AlphaFoldDB" id="A0A9C6WDN7"/>
<feature type="transmembrane region" description="Helical" evidence="8">
    <location>
        <begin position="157"/>
        <end position="183"/>
    </location>
</feature>
<protein>
    <recommendedName>
        <fullName evidence="8">Gustatory receptor</fullName>
    </recommendedName>
</protein>
<feature type="transmembrane region" description="Helical" evidence="8">
    <location>
        <begin position="263"/>
        <end position="283"/>
    </location>
</feature>
<evidence type="ECO:0000256" key="1">
    <source>
        <dbReference type="ARBA" id="ARBA00004651"/>
    </source>
</evidence>
<keyword evidence="9" id="KW-1185">Reference proteome</keyword>
<feature type="transmembrane region" description="Helical" evidence="8">
    <location>
        <begin position="126"/>
        <end position="145"/>
    </location>
</feature>
<dbReference type="GO" id="GO:0007165">
    <property type="term" value="P:signal transduction"/>
    <property type="evidence" value="ECO:0007669"/>
    <property type="project" value="UniProtKB-KW"/>
</dbReference>
<gene>
    <name evidence="10" type="primary">LOC127565290</name>
</gene>
<keyword evidence="5 8" id="KW-0472">Membrane</keyword>
<dbReference type="Pfam" id="PF08395">
    <property type="entry name" value="7tm_7"/>
    <property type="match status" value="1"/>
</dbReference>
<reference evidence="10" key="1">
    <citation type="submission" date="2025-08" db="UniProtKB">
        <authorList>
            <consortium name="RefSeq"/>
        </authorList>
    </citation>
    <scope>IDENTIFICATION</scope>
    <source>
        <strain evidence="10">15112-1751.03</strain>
        <tissue evidence="10">Whole Adult</tissue>
    </source>
</reference>
<comment type="similarity">
    <text evidence="8">Belongs to the insect chemoreceptor superfamily. Gustatory receptor (GR) family.</text>
</comment>
<dbReference type="GO" id="GO:0050909">
    <property type="term" value="P:sensory perception of taste"/>
    <property type="evidence" value="ECO:0007669"/>
    <property type="project" value="InterPro"/>
</dbReference>
<comment type="subcellular location">
    <subcellularLocation>
        <location evidence="1 8">Cell membrane</location>
        <topology evidence="1 8">Multi-pass membrane protein</topology>
    </subcellularLocation>
</comment>
<keyword evidence="7 8" id="KW-0807">Transducer</keyword>
<keyword evidence="6 8" id="KW-0675">Receptor</keyword>
<accession>A0A9C6WDN7</accession>
<evidence type="ECO:0000256" key="3">
    <source>
        <dbReference type="ARBA" id="ARBA00022692"/>
    </source>
</evidence>
<keyword evidence="3 8" id="KW-0812">Transmembrane</keyword>
<name>A0A9C6WDN7_DROAB</name>
<evidence type="ECO:0000256" key="5">
    <source>
        <dbReference type="ARBA" id="ARBA00023136"/>
    </source>
</evidence>
<keyword evidence="2 8" id="KW-1003">Cell membrane</keyword>
<evidence type="ECO:0000256" key="8">
    <source>
        <dbReference type="RuleBase" id="RU363108"/>
    </source>
</evidence>
<dbReference type="GO" id="GO:0007635">
    <property type="term" value="P:chemosensory behavior"/>
    <property type="evidence" value="ECO:0007669"/>
    <property type="project" value="TreeGrafter"/>
</dbReference>
<proteinExistence type="inferred from homology"/>
<dbReference type="GeneID" id="127565290"/>
<feature type="transmembrane region" description="Helical" evidence="8">
    <location>
        <begin position="41"/>
        <end position="61"/>
    </location>
</feature>
<dbReference type="OrthoDB" id="6748730at2759"/>